<keyword evidence="4 8" id="KW-0689">Ribosomal protein</keyword>
<dbReference type="Proteomes" id="UP000193144">
    <property type="component" value="Unassembled WGS sequence"/>
</dbReference>
<dbReference type="InterPro" id="IPR035970">
    <property type="entry name" value="60S_ribosomal_eL19_sf"/>
</dbReference>
<gene>
    <name evidence="12" type="ORF">BCR34DRAFT_491668</name>
</gene>
<feature type="transmembrane region" description="Helical" evidence="10">
    <location>
        <begin position="728"/>
        <end position="745"/>
    </location>
</feature>
<evidence type="ECO:0000256" key="8">
    <source>
        <dbReference type="RuleBase" id="RU000574"/>
    </source>
</evidence>
<sequence length="1239" mass="139025">MGDTSPTARRFLRPNLRTATLILPRTGERVKKSFTLRRPTASSNGSSERQPLLGRGNGSRRRYGQFRRLQAFADICKDKGSGAYKFATSSMGQSILKCSLAYVLGSLATFVPAIAGLLGKNDGKHMVATITVYFHPARSAGSMAEAILLAMIAFAYAAFVSFTSMAVSAFFSTQGLHNVGQVLVLFVFCGGGLGFVGWLKQMLGSPLVNVACSLTSLAIITVLTKEGAVQAATFSYDKIWQVLKMVAMGCFATSAVSLLIKPKSARKEFRDSFIQATDAMGQMLTMITRSFLSGSDEHLRDSSFVKASNQSMAVYKTLVNNLGEAKYEHYILGTESQYKIEHRLVKCLEQLQQNIGGLRSSAETQFTLLAQSEGGAGQGNGAFLSKTNSSIFSDHTLSPILSPSLSHSERRSSLLASIEELPEESAEGSEDGADRSWRLPHGMQNDLTAADMFSIFIAHLGPPLKSLAYTLREVLDELPFGPGPEYKMAINENFRSSLLEAHNLFVGASKEALALVYKNKIPQRTGSVEVAADFEEVAASCGYFSSSLEDFAEDMVTFLDILDELKHHTEQTTLTRRSWNWLKFWRKLGRSTKKDNSEESSLNNETLEQGLSHEIHNPRHDEAEKPVASPPWSYRVWRALGVFRRDDTKYAVKVGIGAVLYAMFAFIPETRETYGHWRGEWGLLSYMLVCAMTIGASNTTGFQRFLGTCLGAIYAIVAWIIARENPFVLGFLGWLVSLSCFYIIVGKGKGPMGRFILLTYNLSALYAYSLSVKDGEDDDDEGGISPEIWEIVLHRVVAVMTGCIWGIIVTRLIWPISARRKVKKGTSLLWLKMGLIWKRGPLRTLLDTTNPYPSYMTPREELELRRFLTHLDTLRNAATFEYDLRGPFPDKSFKTCLEATGRMLDSFHAMNVVIFKNVKSTEGEKEILKYTKKQWMELSWRISHLFSVMASSMKLAYPLNDVLPNVEHTRDRLLAKVFEFRRTGLGKIVATDEDYELLYAYALVTGQLASDLTIIGQEIEKLYGILEEDDLKLQVNLRTQKRLAAAVVGCGKRKIWLDPNEVNEISNANSRQTIRKLVSDGLIIRKPVTMHSRARARELTAARRIGRHRGFGKRKGTKDARMPRYAVLHARNSITALVLGILWMRRLRVLRRLLVKYRAAGKIDKHLYHELYHLSKGNTFKHKRALVEHIHKAKAEKQRERILKEEMDAKRAKTKAARERRQERVTQKRNALAGEDEEE</sequence>
<feature type="transmembrane region" description="Helical" evidence="10">
    <location>
        <begin position="1125"/>
        <end position="1144"/>
    </location>
</feature>
<keyword evidence="6 10" id="KW-0472">Membrane</keyword>
<dbReference type="GO" id="GO:0016020">
    <property type="term" value="C:membrane"/>
    <property type="evidence" value="ECO:0007669"/>
    <property type="project" value="UniProtKB-SubCell"/>
</dbReference>
<evidence type="ECO:0000256" key="6">
    <source>
        <dbReference type="ARBA" id="ARBA00023136"/>
    </source>
</evidence>
<evidence type="ECO:0000256" key="7">
    <source>
        <dbReference type="ARBA" id="ARBA00023274"/>
    </source>
</evidence>
<dbReference type="STRING" id="1231657.A0A1Y1Z261"/>
<dbReference type="GO" id="GO:0003735">
    <property type="term" value="F:structural constituent of ribosome"/>
    <property type="evidence" value="ECO:0007669"/>
    <property type="project" value="InterPro"/>
</dbReference>
<evidence type="ECO:0000256" key="9">
    <source>
        <dbReference type="SAM" id="MobiDB-lite"/>
    </source>
</evidence>
<dbReference type="InterPro" id="IPR023638">
    <property type="entry name" value="Ribosomal_eL19_CS"/>
</dbReference>
<feature type="transmembrane region" description="Helical" evidence="10">
    <location>
        <begin position="650"/>
        <end position="667"/>
    </location>
</feature>
<organism evidence="12 13">
    <name type="scientific">Clohesyomyces aquaticus</name>
    <dbReference type="NCBI Taxonomy" id="1231657"/>
    <lineage>
        <taxon>Eukaryota</taxon>
        <taxon>Fungi</taxon>
        <taxon>Dikarya</taxon>
        <taxon>Ascomycota</taxon>
        <taxon>Pezizomycotina</taxon>
        <taxon>Dothideomycetes</taxon>
        <taxon>Pleosporomycetidae</taxon>
        <taxon>Pleosporales</taxon>
        <taxon>Lindgomycetaceae</taxon>
        <taxon>Clohesyomyces</taxon>
    </lineage>
</organism>
<dbReference type="FunFam" id="1.10.1200.240:FF:000001">
    <property type="entry name" value="Ribosomal protein L19"/>
    <property type="match status" value="1"/>
</dbReference>
<feature type="transmembrane region" description="Helical" evidence="10">
    <location>
        <begin position="791"/>
        <end position="814"/>
    </location>
</feature>
<keyword evidence="13" id="KW-1185">Reference proteome</keyword>
<dbReference type="InterPro" id="IPR015972">
    <property type="entry name" value="Ribosomal_eL19_dom1"/>
</dbReference>
<dbReference type="Gene3D" id="1.10.1200.240">
    <property type="match status" value="1"/>
</dbReference>
<dbReference type="SUPFAM" id="SSF48140">
    <property type="entry name" value="Ribosomal protein L19 (L19e)"/>
    <property type="match status" value="1"/>
</dbReference>
<evidence type="ECO:0000259" key="11">
    <source>
        <dbReference type="SMART" id="SM01416"/>
    </source>
</evidence>
<feature type="transmembrane region" description="Helical" evidence="10">
    <location>
        <begin position="752"/>
        <end position="771"/>
    </location>
</feature>
<dbReference type="GO" id="GO:0022625">
    <property type="term" value="C:cytosolic large ribosomal subunit"/>
    <property type="evidence" value="ECO:0007669"/>
    <property type="project" value="InterPro"/>
</dbReference>
<proteinExistence type="inferred from homology"/>
<dbReference type="InterPro" id="IPR052430">
    <property type="entry name" value="IVT-Associated"/>
</dbReference>
<feature type="transmembrane region" description="Helical" evidence="10">
    <location>
        <begin position="179"/>
        <end position="199"/>
    </location>
</feature>
<dbReference type="InterPro" id="IPR057260">
    <property type="entry name" value="Ribosomal_L19e_C"/>
</dbReference>
<dbReference type="GO" id="GO:0006412">
    <property type="term" value="P:translation"/>
    <property type="evidence" value="ECO:0007669"/>
    <property type="project" value="InterPro"/>
</dbReference>
<dbReference type="SMART" id="SM01416">
    <property type="entry name" value="Ribosomal_L19e"/>
    <property type="match status" value="1"/>
</dbReference>
<name>A0A1Y1Z261_9PLEO</name>
<comment type="subcellular location">
    <subcellularLocation>
        <location evidence="1">Membrane</location>
        <topology evidence="1">Multi-pass membrane protein</topology>
    </subcellularLocation>
</comment>
<dbReference type="Pfam" id="PF01280">
    <property type="entry name" value="Ribosomal_L19e"/>
    <property type="match status" value="1"/>
</dbReference>
<comment type="similarity">
    <text evidence="2 8">Belongs to the eukaryotic ribosomal protein eL19 family.</text>
</comment>
<feature type="transmembrane region" description="Helical" evidence="10">
    <location>
        <begin position="146"/>
        <end position="167"/>
    </location>
</feature>
<dbReference type="AlphaFoldDB" id="A0A1Y1Z261"/>
<evidence type="ECO:0000256" key="5">
    <source>
        <dbReference type="ARBA" id="ARBA00022989"/>
    </source>
</evidence>
<evidence type="ECO:0000256" key="1">
    <source>
        <dbReference type="ARBA" id="ARBA00004141"/>
    </source>
</evidence>
<accession>A0A1Y1Z261</accession>
<evidence type="ECO:0000313" key="12">
    <source>
        <dbReference type="EMBL" id="ORY04299.1"/>
    </source>
</evidence>
<comment type="caution">
    <text evidence="12">The sequence shown here is derived from an EMBL/GenBank/DDBJ whole genome shotgun (WGS) entry which is preliminary data.</text>
</comment>
<feature type="region of interest" description="Disordered" evidence="9">
    <location>
        <begin position="35"/>
        <end position="60"/>
    </location>
</feature>
<feature type="transmembrane region" description="Helical" evidence="10">
    <location>
        <begin position="99"/>
        <end position="118"/>
    </location>
</feature>
<dbReference type="PANTHER" id="PTHR47804:SF1">
    <property type="entry name" value="DUF2421 DOMAIN-CONTAINING PROTEIN"/>
    <property type="match status" value="1"/>
</dbReference>
<dbReference type="InterPro" id="IPR057259">
    <property type="entry name" value="Ribosomal_L19e"/>
</dbReference>
<dbReference type="OrthoDB" id="68611at2759"/>
<dbReference type="CDD" id="cd01417">
    <property type="entry name" value="Ribosomal_L19e_E"/>
    <property type="match status" value="1"/>
</dbReference>
<feature type="compositionally biased region" description="Basic and acidic residues" evidence="9">
    <location>
        <begin position="1204"/>
        <end position="1226"/>
    </location>
</feature>
<evidence type="ECO:0000256" key="4">
    <source>
        <dbReference type="ARBA" id="ARBA00022980"/>
    </source>
</evidence>
<evidence type="ECO:0000256" key="3">
    <source>
        <dbReference type="ARBA" id="ARBA00022692"/>
    </source>
</evidence>
<feature type="region of interest" description="Disordered" evidence="9">
    <location>
        <begin position="1204"/>
        <end position="1239"/>
    </location>
</feature>
<feature type="transmembrane region" description="Helical" evidence="10">
    <location>
        <begin position="206"/>
        <end position="224"/>
    </location>
</feature>
<feature type="domain" description="Large ribosomal subunit protein eL19" evidence="11">
    <location>
        <begin position="1036"/>
        <end position="1194"/>
    </location>
</feature>
<reference evidence="12 13" key="1">
    <citation type="submission" date="2016-07" db="EMBL/GenBank/DDBJ databases">
        <title>Pervasive Adenine N6-methylation of Active Genes in Fungi.</title>
        <authorList>
            <consortium name="DOE Joint Genome Institute"/>
            <person name="Mondo S.J."/>
            <person name="Dannebaum R.O."/>
            <person name="Kuo R.C."/>
            <person name="Labutti K."/>
            <person name="Haridas S."/>
            <person name="Kuo A."/>
            <person name="Salamov A."/>
            <person name="Ahrendt S.R."/>
            <person name="Lipzen A."/>
            <person name="Sullivan W."/>
            <person name="Andreopoulos W.B."/>
            <person name="Clum A."/>
            <person name="Lindquist E."/>
            <person name="Daum C."/>
            <person name="Ramamoorthy G.K."/>
            <person name="Gryganskyi A."/>
            <person name="Culley D."/>
            <person name="Magnuson J.K."/>
            <person name="James T.Y."/>
            <person name="O'Malley M.A."/>
            <person name="Stajich J.E."/>
            <person name="Spatafora J.W."/>
            <person name="Visel A."/>
            <person name="Grigoriev I.V."/>
        </authorList>
    </citation>
    <scope>NUCLEOTIDE SEQUENCE [LARGE SCALE GENOMIC DNA]</scope>
    <source>
        <strain evidence="12 13">CBS 115471</strain>
    </source>
</reference>
<evidence type="ECO:0000256" key="2">
    <source>
        <dbReference type="ARBA" id="ARBA00011082"/>
    </source>
</evidence>
<dbReference type="PANTHER" id="PTHR47804">
    <property type="entry name" value="60S RIBOSOMAL PROTEIN L19"/>
    <property type="match status" value="1"/>
</dbReference>
<feature type="compositionally biased region" description="Polar residues" evidence="9">
    <location>
        <begin position="40"/>
        <end position="49"/>
    </location>
</feature>
<dbReference type="InterPro" id="IPR000196">
    <property type="entry name" value="Ribosomal_eL19_dom"/>
</dbReference>
<feature type="transmembrane region" description="Helical" evidence="10">
    <location>
        <begin position="679"/>
        <end position="698"/>
    </location>
</feature>
<feature type="transmembrane region" description="Helical" evidence="10">
    <location>
        <begin position="239"/>
        <end position="260"/>
    </location>
</feature>
<evidence type="ECO:0000256" key="10">
    <source>
        <dbReference type="SAM" id="Phobius"/>
    </source>
</evidence>
<feature type="transmembrane region" description="Helical" evidence="10">
    <location>
        <begin position="705"/>
        <end position="722"/>
    </location>
</feature>
<dbReference type="InterPro" id="IPR049453">
    <property type="entry name" value="Memb_transporter_dom"/>
</dbReference>
<dbReference type="PROSITE" id="PS00526">
    <property type="entry name" value="RIBOSOMAL_L19E"/>
    <property type="match status" value="1"/>
</dbReference>
<dbReference type="EMBL" id="MCFA01000137">
    <property type="protein sequence ID" value="ORY04299.1"/>
    <property type="molecule type" value="Genomic_DNA"/>
</dbReference>
<keyword evidence="5 10" id="KW-1133">Transmembrane helix</keyword>
<dbReference type="Pfam" id="PF13515">
    <property type="entry name" value="FUSC_2"/>
    <property type="match status" value="1"/>
</dbReference>
<dbReference type="InterPro" id="IPR033935">
    <property type="entry name" value="Ribosomal_eL19_euk"/>
</dbReference>
<evidence type="ECO:0000313" key="13">
    <source>
        <dbReference type="Proteomes" id="UP000193144"/>
    </source>
</evidence>
<dbReference type="HAMAP" id="MF_01475">
    <property type="entry name" value="Ribosomal_eL19"/>
    <property type="match status" value="1"/>
</dbReference>
<dbReference type="Gene3D" id="1.10.1650.10">
    <property type="match status" value="1"/>
</dbReference>
<keyword evidence="7 8" id="KW-0687">Ribonucleoprotein</keyword>
<dbReference type="FunFam" id="1.10.1650.10:FF:000001">
    <property type="entry name" value="Ribosomal protein L19"/>
    <property type="match status" value="1"/>
</dbReference>
<protein>
    <recommendedName>
        <fullName evidence="8">Ribosomal protein L19</fullName>
    </recommendedName>
</protein>
<dbReference type="Pfam" id="PF25476">
    <property type="entry name" value="Ribosomal_L19e_C"/>
    <property type="match status" value="2"/>
</dbReference>
<keyword evidence="3 10" id="KW-0812">Transmembrane</keyword>